<comment type="caution">
    <text evidence="14">The sequence shown here is derived from an EMBL/GenBank/DDBJ whole genome shotgun (WGS) entry which is preliminary data.</text>
</comment>
<evidence type="ECO:0000256" key="10">
    <source>
        <dbReference type="ARBA" id="ARBA00022989"/>
    </source>
</evidence>
<evidence type="ECO:0000259" key="13">
    <source>
        <dbReference type="Pfam" id="PF12483"/>
    </source>
</evidence>
<feature type="domain" description="E3 Ubiquitin ligase MUL1-like" evidence="13">
    <location>
        <begin position="92"/>
        <end position="262"/>
    </location>
</feature>
<dbReference type="Pfam" id="PF12483">
    <property type="entry name" value="GIDE"/>
    <property type="match status" value="1"/>
</dbReference>
<name>A0A8J7YH07_9EURY</name>
<dbReference type="Proteomes" id="UP000783863">
    <property type="component" value="Unassembled WGS sequence"/>
</dbReference>
<keyword evidence="4" id="KW-0808">Transferase</keyword>
<dbReference type="InterPro" id="IPR022170">
    <property type="entry name" value="MUL1-like"/>
</dbReference>
<dbReference type="EMBL" id="RKLQ01000003">
    <property type="protein sequence ID" value="MBX0305342.1"/>
    <property type="molecule type" value="Genomic_DNA"/>
</dbReference>
<dbReference type="EC" id="2.3.2.27" evidence="3"/>
<evidence type="ECO:0000256" key="4">
    <source>
        <dbReference type="ARBA" id="ARBA00022679"/>
    </source>
</evidence>
<evidence type="ECO:0000256" key="3">
    <source>
        <dbReference type="ARBA" id="ARBA00012483"/>
    </source>
</evidence>
<evidence type="ECO:0000256" key="2">
    <source>
        <dbReference type="ARBA" id="ARBA00004141"/>
    </source>
</evidence>
<keyword evidence="6" id="KW-0479">Metal-binding</keyword>
<evidence type="ECO:0000256" key="6">
    <source>
        <dbReference type="ARBA" id="ARBA00022723"/>
    </source>
</evidence>
<protein>
    <recommendedName>
        <fullName evidence="3">RING-type E3 ubiquitin transferase</fullName>
        <ecNumber evidence="3">2.3.2.27</ecNumber>
    </recommendedName>
</protein>
<evidence type="ECO:0000256" key="5">
    <source>
        <dbReference type="ARBA" id="ARBA00022692"/>
    </source>
</evidence>
<dbReference type="AlphaFoldDB" id="A0A8J7YH07"/>
<feature type="transmembrane region" description="Helical" evidence="12">
    <location>
        <begin position="252"/>
        <end position="269"/>
    </location>
</feature>
<dbReference type="RefSeq" id="WP_220589578.1">
    <property type="nucleotide sequence ID" value="NZ_RKLQ01000003.1"/>
</dbReference>
<reference evidence="14" key="1">
    <citation type="submission" date="2021-06" db="EMBL/GenBank/DDBJ databases">
        <title>Halomicroarcula sp. F24A a new haloarchaeum isolated from saline soil.</title>
        <authorList>
            <person name="Duran-Viseras A."/>
            <person name="Sanchez-Porro C."/>
            <person name="Ventosa A."/>
        </authorList>
    </citation>
    <scope>NUCLEOTIDE SEQUENCE</scope>
    <source>
        <strain evidence="14">F24A</strain>
    </source>
</reference>
<keyword evidence="7" id="KW-0863">Zinc-finger</keyword>
<keyword evidence="11 12" id="KW-0472">Membrane</keyword>
<evidence type="ECO:0000313" key="14">
    <source>
        <dbReference type="EMBL" id="MBX0305342.1"/>
    </source>
</evidence>
<comment type="catalytic activity">
    <reaction evidence="1">
        <text>S-ubiquitinyl-[E2 ubiquitin-conjugating enzyme]-L-cysteine + [acceptor protein]-L-lysine = [E2 ubiquitin-conjugating enzyme]-L-cysteine + N(6)-ubiquitinyl-[acceptor protein]-L-lysine.</text>
        <dbReference type="EC" id="2.3.2.27"/>
    </reaction>
</comment>
<keyword evidence="5 12" id="KW-0812">Transmembrane</keyword>
<keyword evidence="9" id="KW-0862">Zinc</keyword>
<evidence type="ECO:0000256" key="8">
    <source>
        <dbReference type="ARBA" id="ARBA00022786"/>
    </source>
</evidence>
<dbReference type="GO" id="GO:0061630">
    <property type="term" value="F:ubiquitin protein ligase activity"/>
    <property type="evidence" value="ECO:0007669"/>
    <property type="project" value="UniProtKB-EC"/>
</dbReference>
<keyword evidence="15" id="KW-1185">Reference proteome</keyword>
<evidence type="ECO:0000313" key="15">
    <source>
        <dbReference type="Proteomes" id="UP000783863"/>
    </source>
</evidence>
<evidence type="ECO:0000256" key="11">
    <source>
        <dbReference type="ARBA" id="ARBA00023136"/>
    </source>
</evidence>
<dbReference type="GO" id="GO:0016020">
    <property type="term" value="C:membrane"/>
    <property type="evidence" value="ECO:0007669"/>
    <property type="project" value="UniProtKB-SubCell"/>
</dbReference>
<comment type="subcellular location">
    <subcellularLocation>
        <location evidence="2">Membrane</location>
        <topology evidence="2">Multi-pass membrane protein</topology>
    </subcellularLocation>
</comment>
<keyword evidence="10 12" id="KW-1133">Transmembrane helix</keyword>
<evidence type="ECO:0000256" key="9">
    <source>
        <dbReference type="ARBA" id="ARBA00022833"/>
    </source>
</evidence>
<gene>
    <name evidence="14" type="ORF">EGD98_16905</name>
</gene>
<sequence length="270" mass="29876">MVDGLATDLTQLVLQSNNDGSFFPLALFAGGLYAVYNGFDSWKQMRLIQDTATEKVRSAAAGRTELEGTGTVLTDPVERPFGEADCLVAKYRIEEWRHDNTNDTEDWETIDSETRYDDFQIDDGTGTMRVEPDGSTDFKFDDTHSRQLKVDSNDEEPPEIIEFMEQSDDVAVPDRDGVTGSLFSAKRRYTEKWIPVEDELYLLGGAEPVEPDETTSSGLVLREDDASEEFIVSQKGEEDIVSDTKWKAPAKMAGGVAASAVGLFFLLGGL</sequence>
<evidence type="ECO:0000256" key="1">
    <source>
        <dbReference type="ARBA" id="ARBA00000900"/>
    </source>
</evidence>
<dbReference type="GO" id="GO:0016567">
    <property type="term" value="P:protein ubiquitination"/>
    <property type="evidence" value="ECO:0007669"/>
    <property type="project" value="InterPro"/>
</dbReference>
<proteinExistence type="predicted"/>
<feature type="transmembrane region" description="Helical" evidence="12">
    <location>
        <begin position="20"/>
        <end position="39"/>
    </location>
</feature>
<organism evidence="14 15">
    <name type="scientific">Haloarcula salinisoli</name>
    <dbReference type="NCBI Taxonomy" id="2487746"/>
    <lineage>
        <taxon>Archaea</taxon>
        <taxon>Methanobacteriati</taxon>
        <taxon>Methanobacteriota</taxon>
        <taxon>Stenosarchaea group</taxon>
        <taxon>Halobacteria</taxon>
        <taxon>Halobacteriales</taxon>
        <taxon>Haloarculaceae</taxon>
        <taxon>Haloarcula</taxon>
    </lineage>
</organism>
<dbReference type="GO" id="GO:0008270">
    <property type="term" value="F:zinc ion binding"/>
    <property type="evidence" value="ECO:0007669"/>
    <property type="project" value="UniProtKB-KW"/>
</dbReference>
<keyword evidence="8" id="KW-0833">Ubl conjugation pathway</keyword>
<evidence type="ECO:0000256" key="12">
    <source>
        <dbReference type="SAM" id="Phobius"/>
    </source>
</evidence>
<accession>A0A8J7YH07</accession>
<evidence type="ECO:0000256" key="7">
    <source>
        <dbReference type="ARBA" id="ARBA00022771"/>
    </source>
</evidence>